<gene>
    <name evidence="2" type="ORF">TNCT_647381</name>
</gene>
<dbReference type="EMBL" id="BMAO01037880">
    <property type="protein sequence ID" value="GFR20891.1"/>
    <property type="molecule type" value="Genomic_DNA"/>
</dbReference>
<protein>
    <recommendedName>
        <fullName evidence="1">DUF5641 domain-containing protein</fullName>
    </recommendedName>
</protein>
<name>A0A8X6LS26_TRICU</name>
<evidence type="ECO:0000259" key="1">
    <source>
        <dbReference type="Pfam" id="PF18701"/>
    </source>
</evidence>
<feature type="domain" description="DUF5641" evidence="1">
    <location>
        <begin position="37"/>
        <end position="84"/>
    </location>
</feature>
<dbReference type="Pfam" id="PF18701">
    <property type="entry name" value="DUF5641"/>
    <property type="match status" value="1"/>
</dbReference>
<keyword evidence="3" id="KW-1185">Reference proteome</keyword>
<dbReference type="InterPro" id="IPR040676">
    <property type="entry name" value="DUF5641"/>
</dbReference>
<comment type="caution">
    <text evidence="2">The sequence shown here is derived from an EMBL/GenBank/DDBJ whole genome shotgun (WGS) entry which is preliminary data.</text>
</comment>
<dbReference type="AlphaFoldDB" id="A0A8X6LS26"/>
<evidence type="ECO:0000313" key="3">
    <source>
        <dbReference type="Proteomes" id="UP000887116"/>
    </source>
</evidence>
<dbReference type="OrthoDB" id="8052806at2759"/>
<dbReference type="Proteomes" id="UP000887116">
    <property type="component" value="Unassembled WGS sequence"/>
</dbReference>
<sequence length="95" mass="10776">MTGDSPRDRFVPFRSFERIGLDYTGPLITKPNLRGSKDPNIKPLNWYMGRILEVFPGNYGLVRVVEMKTSSGILRRAIQKIVPLPIPDDPAFYPA</sequence>
<reference evidence="2" key="1">
    <citation type="submission" date="2020-07" db="EMBL/GenBank/DDBJ databases">
        <title>Multicomponent nature underlies the extraordinary mechanical properties of spider dragline silk.</title>
        <authorList>
            <person name="Kono N."/>
            <person name="Nakamura H."/>
            <person name="Mori M."/>
            <person name="Yoshida Y."/>
            <person name="Ohtoshi R."/>
            <person name="Malay A.D."/>
            <person name="Moran D.A.P."/>
            <person name="Tomita M."/>
            <person name="Numata K."/>
            <person name="Arakawa K."/>
        </authorList>
    </citation>
    <scope>NUCLEOTIDE SEQUENCE</scope>
</reference>
<evidence type="ECO:0000313" key="2">
    <source>
        <dbReference type="EMBL" id="GFR20891.1"/>
    </source>
</evidence>
<accession>A0A8X6LS26</accession>
<organism evidence="2 3">
    <name type="scientific">Trichonephila clavata</name>
    <name type="common">Joro spider</name>
    <name type="synonym">Nephila clavata</name>
    <dbReference type="NCBI Taxonomy" id="2740835"/>
    <lineage>
        <taxon>Eukaryota</taxon>
        <taxon>Metazoa</taxon>
        <taxon>Ecdysozoa</taxon>
        <taxon>Arthropoda</taxon>
        <taxon>Chelicerata</taxon>
        <taxon>Arachnida</taxon>
        <taxon>Araneae</taxon>
        <taxon>Araneomorphae</taxon>
        <taxon>Entelegynae</taxon>
        <taxon>Araneoidea</taxon>
        <taxon>Nephilidae</taxon>
        <taxon>Trichonephila</taxon>
    </lineage>
</organism>
<proteinExistence type="predicted"/>